<dbReference type="EMBL" id="JAAGLI010000278">
    <property type="protein sequence ID" value="NEA23023.1"/>
    <property type="molecule type" value="Genomic_DNA"/>
</dbReference>
<reference evidence="3 4" key="1">
    <citation type="submission" date="2020-01" db="EMBL/GenBank/DDBJ databases">
        <title>Insect and environment-associated Actinomycetes.</title>
        <authorList>
            <person name="Currrie C."/>
            <person name="Chevrette M."/>
            <person name="Carlson C."/>
            <person name="Stubbendieck R."/>
            <person name="Wendt-Pienkowski E."/>
        </authorList>
    </citation>
    <scope>NUCLEOTIDE SEQUENCE [LARGE SCALE GENOMIC DNA]</scope>
    <source>
        <strain evidence="3 4">SID10258</strain>
    </source>
</reference>
<evidence type="ECO:0000259" key="2">
    <source>
        <dbReference type="Pfam" id="PF13460"/>
    </source>
</evidence>
<dbReference type="InterPro" id="IPR036291">
    <property type="entry name" value="NAD(P)-bd_dom_sf"/>
</dbReference>
<dbReference type="Gene3D" id="3.40.50.720">
    <property type="entry name" value="NAD(P)-binding Rossmann-like Domain"/>
    <property type="match status" value="1"/>
</dbReference>
<dbReference type="SUPFAM" id="SSF51735">
    <property type="entry name" value="NAD(P)-binding Rossmann-fold domains"/>
    <property type="match status" value="1"/>
</dbReference>
<dbReference type="PANTHER" id="PTHR48079:SF6">
    <property type="entry name" value="NAD(P)-BINDING DOMAIN-CONTAINING PROTEIN-RELATED"/>
    <property type="match status" value="1"/>
</dbReference>
<sequence>MDIEHRREQQMHTFMTGASGYLGGVVAEHLIKAGHEVSALVRSDGSEARVITLGAKPVRGDLTSTDTLRKAAAASDTVVHTAVDYMTPRIGHRGRPDRPEHIPATLEGAGRTPSTPGRERHRHPRRADLRPRRLRPPGRHVRLRPAERPDRLH</sequence>
<evidence type="ECO:0000256" key="1">
    <source>
        <dbReference type="SAM" id="MobiDB-lite"/>
    </source>
</evidence>
<gene>
    <name evidence="3" type="ORF">G3I70_11040</name>
</gene>
<accession>A0A6L9QE98</accession>
<protein>
    <submittedName>
        <fullName evidence="3">NAD(P)H-binding protein</fullName>
    </submittedName>
</protein>
<feature type="region of interest" description="Disordered" evidence="1">
    <location>
        <begin position="87"/>
        <end position="153"/>
    </location>
</feature>
<evidence type="ECO:0000313" key="4">
    <source>
        <dbReference type="Proteomes" id="UP000475532"/>
    </source>
</evidence>
<proteinExistence type="predicted"/>
<feature type="domain" description="NAD(P)-binding" evidence="2">
    <location>
        <begin position="17"/>
        <end position="87"/>
    </location>
</feature>
<evidence type="ECO:0000313" key="3">
    <source>
        <dbReference type="EMBL" id="NEA23023.1"/>
    </source>
</evidence>
<dbReference type="Proteomes" id="UP000475532">
    <property type="component" value="Unassembled WGS sequence"/>
</dbReference>
<dbReference type="InterPro" id="IPR051783">
    <property type="entry name" value="NAD(P)-dependent_oxidoreduct"/>
</dbReference>
<organism evidence="3 4">
    <name type="scientific">Actinomadura bangladeshensis</name>
    <dbReference type="NCBI Taxonomy" id="453573"/>
    <lineage>
        <taxon>Bacteria</taxon>
        <taxon>Bacillati</taxon>
        <taxon>Actinomycetota</taxon>
        <taxon>Actinomycetes</taxon>
        <taxon>Streptosporangiales</taxon>
        <taxon>Thermomonosporaceae</taxon>
        <taxon>Actinomadura</taxon>
    </lineage>
</organism>
<dbReference type="GO" id="GO:0004029">
    <property type="term" value="F:aldehyde dehydrogenase (NAD+) activity"/>
    <property type="evidence" value="ECO:0007669"/>
    <property type="project" value="TreeGrafter"/>
</dbReference>
<dbReference type="GO" id="GO:0005737">
    <property type="term" value="C:cytoplasm"/>
    <property type="evidence" value="ECO:0007669"/>
    <property type="project" value="TreeGrafter"/>
</dbReference>
<dbReference type="PANTHER" id="PTHR48079">
    <property type="entry name" value="PROTEIN YEEZ"/>
    <property type="match status" value="1"/>
</dbReference>
<dbReference type="Pfam" id="PF13460">
    <property type="entry name" value="NAD_binding_10"/>
    <property type="match status" value="1"/>
</dbReference>
<comment type="caution">
    <text evidence="3">The sequence shown here is derived from an EMBL/GenBank/DDBJ whole genome shotgun (WGS) entry which is preliminary data.</text>
</comment>
<dbReference type="AlphaFoldDB" id="A0A6L9QE98"/>
<feature type="compositionally biased region" description="Basic residues" evidence="1">
    <location>
        <begin position="132"/>
        <end position="143"/>
    </location>
</feature>
<feature type="compositionally biased region" description="Basic and acidic residues" evidence="1">
    <location>
        <begin position="144"/>
        <end position="153"/>
    </location>
</feature>
<name>A0A6L9QE98_9ACTN</name>
<dbReference type="InterPro" id="IPR016040">
    <property type="entry name" value="NAD(P)-bd_dom"/>
</dbReference>